<evidence type="ECO:0000313" key="13">
    <source>
        <dbReference type="Proteomes" id="UP001143362"/>
    </source>
</evidence>
<dbReference type="PANTHER" id="PTHR30218">
    <property type="entry name" value="POLYPHOSPHATE KINASE"/>
    <property type="match status" value="1"/>
</dbReference>
<keyword evidence="4 6" id="KW-0418">Kinase</keyword>
<feature type="domain" description="Polyphosphate kinase middle" evidence="8">
    <location>
        <begin position="166"/>
        <end position="348"/>
    </location>
</feature>
<feature type="binding site" evidence="6">
    <location>
        <position position="609"/>
    </location>
    <ligand>
        <name>ATP</name>
        <dbReference type="ChEBI" id="CHEBI:30616"/>
    </ligand>
</feature>
<keyword evidence="5 6" id="KW-0067">ATP-binding</keyword>
<keyword evidence="6" id="KW-0460">Magnesium</keyword>
<keyword evidence="6" id="KW-0479">Metal-binding</keyword>
<dbReference type="EC" id="2.7.4.1" evidence="6 7"/>
<dbReference type="Pfam" id="PF02503">
    <property type="entry name" value="PP_kinase"/>
    <property type="match status" value="1"/>
</dbReference>
<feature type="domain" description="Polyphosphate kinase N-terminal" evidence="9">
    <location>
        <begin position="52"/>
        <end position="157"/>
    </location>
</feature>
<dbReference type="InterPro" id="IPR025200">
    <property type="entry name" value="PPK_C_dom2"/>
</dbReference>
<dbReference type="Gene3D" id="3.30.870.10">
    <property type="entry name" value="Endonuclease Chain A"/>
    <property type="match status" value="2"/>
</dbReference>
<evidence type="ECO:0000256" key="5">
    <source>
        <dbReference type="ARBA" id="ARBA00022840"/>
    </source>
</evidence>
<gene>
    <name evidence="12" type="primary">ppk1</name>
    <name evidence="6" type="synonym">ppk</name>
    <name evidence="12" type="ORF">EYC98_12275</name>
</gene>
<evidence type="ECO:0000259" key="9">
    <source>
        <dbReference type="Pfam" id="PF13089"/>
    </source>
</evidence>
<dbReference type="NCBIfam" id="TIGR03705">
    <property type="entry name" value="poly_P_kin"/>
    <property type="match status" value="1"/>
</dbReference>
<sequence length="728" mass="82409">MIPALFRIIPVIDQNTSETSFSAEVAPDKLVEDQSSWSQPENLPSLTAPELYINHALSHLQFNLRVLAQSMDEETPLMERLRFLLIFSSNMDEFYEIRVAGLRRQVEMDREIPGRDGMPAHEVLRQIKLQSHEAYARQYAILNDVLLPQLAAEDVRFLQREEWSEEQAAWVRRYFRGEVMPLISPVGLDPAHPFPRLVNKSLNFILSLDGKDAFGRESGLAVIPAPRTIARVVRLPDHLCDKGDNFVLLSEMIAAHAGLLFQGMSVTECHQFRVIRNADVEVNAADVEDIALALRGELHSRRFGAAVKLEISKACPEHLSEFLLERFSLTEAELFRVDGPVNLQRLNSLFDLIERPDLCYPAFTPAIPKALKAETGIFDALRQEDYLLLHPYQSFAPVVDLLRQAAMDANVVAIKQTLYRTGESSELVELLAEAARNGKEVAVVIELRARFDEEENLKLANILQEAGALVMYGVVGHKTHAKAMLIIRREGRRLRQYAHLSTGNYHPRNARVYTDYSLLTANEEVCQDVARVFQQLTGMGKAMRLKQLLHAPFTLHKQLITLIDAEAEAAREGRKAHIILKANGLTEVKVIKALYRASQAGVKVELIIRGMCCLRPGVKGVSENITVISVVGRFLEHSRVFYFQNAEPGIYCSSADLMDRNLFNRVEVCFPILDDKLATRLRREMDAYFTDNYQAWRLQPNGHYSINKPRQGQERRSVQSALLTKLAV</sequence>
<dbReference type="InterPro" id="IPR003414">
    <property type="entry name" value="PP_kinase"/>
</dbReference>
<dbReference type="InterPro" id="IPR036832">
    <property type="entry name" value="PPK_N_dom_sf"/>
</dbReference>
<comment type="similarity">
    <text evidence="6 7">Belongs to the polyphosphate kinase 1 (PPK1) family.</text>
</comment>
<dbReference type="InterPro" id="IPR041108">
    <property type="entry name" value="PP_kinase_C_1"/>
</dbReference>
<comment type="caution">
    <text evidence="12">The sequence shown here is derived from an EMBL/GenBank/DDBJ whole genome shotgun (WGS) entry which is preliminary data.</text>
</comment>
<dbReference type="PIRSF" id="PIRSF015589">
    <property type="entry name" value="PP_kinase"/>
    <property type="match status" value="1"/>
</dbReference>
<proteinExistence type="inferred from homology"/>
<dbReference type="EMBL" id="SHNN01000002">
    <property type="protein sequence ID" value="MCX2981639.1"/>
    <property type="molecule type" value="Genomic_DNA"/>
</dbReference>
<comment type="PTM">
    <text evidence="6 7">An intermediate of this reaction is the autophosphorylated ppk in which a phosphate is covalently linked to a histidine residue through a N-P bond.</text>
</comment>
<evidence type="ECO:0000259" key="8">
    <source>
        <dbReference type="Pfam" id="PF02503"/>
    </source>
</evidence>
<dbReference type="InterPro" id="IPR036830">
    <property type="entry name" value="PP_kinase_middle_dom_sf"/>
</dbReference>
<dbReference type="Proteomes" id="UP001143362">
    <property type="component" value="Unassembled WGS sequence"/>
</dbReference>
<feature type="binding site" evidence="6">
    <location>
        <position position="420"/>
    </location>
    <ligand>
        <name>Mg(2+)</name>
        <dbReference type="ChEBI" id="CHEBI:18420"/>
    </ligand>
</feature>
<feature type="active site" description="Phosphohistidine intermediate" evidence="6">
    <location>
        <position position="480"/>
    </location>
</feature>
<dbReference type="NCBIfam" id="NF003917">
    <property type="entry name" value="PRK05443.1-1"/>
    <property type="match status" value="1"/>
</dbReference>
<dbReference type="NCBIfam" id="NF003918">
    <property type="entry name" value="PRK05443.1-2"/>
    <property type="match status" value="1"/>
</dbReference>
<dbReference type="InterPro" id="IPR024953">
    <property type="entry name" value="PP_kinase_middle"/>
</dbReference>
<keyword evidence="13" id="KW-1185">Reference proteome</keyword>
<comment type="function">
    <text evidence="6 7">Catalyzes the reversible transfer of the terminal phosphate of ATP to form a long-chain polyphosphate (polyP).</text>
</comment>
<protein>
    <recommendedName>
        <fullName evidence="6 7">Polyphosphate kinase</fullName>
        <ecNumber evidence="6 7">2.7.4.1</ecNumber>
    </recommendedName>
    <alternativeName>
        <fullName evidence="6">ATP-polyphosphate phosphotransferase</fullName>
    </alternativeName>
    <alternativeName>
        <fullName evidence="6">Polyphosphoric acid kinase</fullName>
    </alternativeName>
</protein>
<dbReference type="Pfam" id="PF17941">
    <property type="entry name" value="PP_kinase_C_1"/>
    <property type="match status" value="1"/>
</dbReference>
<comment type="cofactor">
    <cofactor evidence="6">
        <name>Mg(2+)</name>
        <dbReference type="ChEBI" id="CHEBI:18420"/>
    </cofactor>
</comment>
<dbReference type="Gene3D" id="3.30.1840.10">
    <property type="entry name" value="Polyphosphate kinase middle domain"/>
    <property type="match status" value="1"/>
</dbReference>
<accession>A0ABT3TH90</accession>
<dbReference type="Gene3D" id="1.20.58.310">
    <property type="entry name" value="Polyphosphate kinase N-terminal domain"/>
    <property type="match status" value="1"/>
</dbReference>
<evidence type="ECO:0000256" key="4">
    <source>
        <dbReference type="ARBA" id="ARBA00022777"/>
    </source>
</evidence>
<dbReference type="HAMAP" id="MF_00347">
    <property type="entry name" value="Polyphosphate_kinase"/>
    <property type="match status" value="1"/>
</dbReference>
<evidence type="ECO:0000256" key="3">
    <source>
        <dbReference type="ARBA" id="ARBA00022741"/>
    </source>
</evidence>
<evidence type="ECO:0000259" key="11">
    <source>
        <dbReference type="Pfam" id="PF17941"/>
    </source>
</evidence>
<keyword evidence="1 6" id="KW-0597">Phosphoprotein</keyword>
<keyword evidence="3 6" id="KW-0547">Nucleotide-binding</keyword>
<dbReference type="SUPFAM" id="SSF143724">
    <property type="entry name" value="PHP14-like"/>
    <property type="match status" value="1"/>
</dbReference>
<dbReference type="InterPro" id="IPR025198">
    <property type="entry name" value="PPK_N_dom"/>
</dbReference>
<comment type="catalytic activity">
    <reaction evidence="6 7">
        <text>[phosphate](n) + ATP = [phosphate](n+1) + ADP</text>
        <dbReference type="Rhea" id="RHEA:19573"/>
        <dbReference type="Rhea" id="RHEA-COMP:9859"/>
        <dbReference type="Rhea" id="RHEA-COMP:14280"/>
        <dbReference type="ChEBI" id="CHEBI:16838"/>
        <dbReference type="ChEBI" id="CHEBI:30616"/>
        <dbReference type="ChEBI" id="CHEBI:456216"/>
        <dbReference type="EC" id="2.7.4.1"/>
    </reaction>
</comment>
<dbReference type="SUPFAM" id="SSF56024">
    <property type="entry name" value="Phospholipase D/nuclease"/>
    <property type="match status" value="2"/>
</dbReference>
<name>A0ABT3TH90_9GAMM</name>
<evidence type="ECO:0000256" key="6">
    <source>
        <dbReference type="HAMAP-Rule" id="MF_00347"/>
    </source>
</evidence>
<feature type="binding site" evidence="6">
    <location>
        <position position="90"/>
    </location>
    <ligand>
        <name>ATP</name>
        <dbReference type="ChEBI" id="CHEBI:30616"/>
    </ligand>
</feature>
<feature type="binding site" evidence="6">
    <location>
        <position position="450"/>
    </location>
    <ligand>
        <name>Mg(2+)</name>
        <dbReference type="ChEBI" id="CHEBI:18420"/>
    </ligand>
</feature>
<evidence type="ECO:0000313" key="12">
    <source>
        <dbReference type="EMBL" id="MCX2981639.1"/>
    </source>
</evidence>
<dbReference type="Pfam" id="PF13090">
    <property type="entry name" value="PP_kinase_C"/>
    <property type="match status" value="1"/>
</dbReference>
<dbReference type="Pfam" id="PF13089">
    <property type="entry name" value="PP_kinase_N"/>
    <property type="match status" value="1"/>
</dbReference>
<feature type="binding site" evidence="6">
    <location>
        <position position="513"/>
    </location>
    <ligand>
        <name>ATP</name>
        <dbReference type="ChEBI" id="CHEBI:30616"/>
    </ligand>
</feature>
<dbReference type="SUPFAM" id="SSF140356">
    <property type="entry name" value="PPK N-terminal domain-like"/>
    <property type="match status" value="1"/>
</dbReference>
<evidence type="ECO:0000259" key="10">
    <source>
        <dbReference type="Pfam" id="PF13090"/>
    </source>
</evidence>
<feature type="binding site" evidence="6">
    <location>
        <position position="637"/>
    </location>
    <ligand>
        <name>ATP</name>
        <dbReference type="ChEBI" id="CHEBI:30616"/>
    </ligand>
</feature>
<feature type="domain" description="Polyphosphate kinase C-terminal" evidence="11">
    <location>
        <begin position="377"/>
        <end position="540"/>
    </location>
</feature>
<organism evidence="12 13">
    <name type="scientific">Candidatus Litorirhabdus singularis</name>
    <dbReference type="NCBI Taxonomy" id="2518993"/>
    <lineage>
        <taxon>Bacteria</taxon>
        <taxon>Pseudomonadati</taxon>
        <taxon>Pseudomonadota</taxon>
        <taxon>Gammaproteobacteria</taxon>
        <taxon>Cellvibrionales</taxon>
        <taxon>Halieaceae</taxon>
        <taxon>Candidatus Litorirhabdus</taxon>
    </lineage>
</organism>
<dbReference type="CDD" id="cd09168">
    <property type="entry name" value="PLDc_PaPPK1_C2_like"/>
    <property type="match status" value="1"/>
</dbReference>
<dbReference type="PANTHER" id="PTHR30218:SF0">
    <property type="entry name" value="POLYPHOSPHATE KINASE"/>
    <property type="match status" value="1"/>
</dbReference>
<reference evidence="12" key="1">
    <citation type="submission" date="2019-02" db="EMBL/GenBank/DDBJ databases">
        <authorList>
            <person name="Li S.-H."/>
        </authorList>
    </citation>
    <scope>NUCLEOTIDE SEQUENCE</scope>
    <source>
        <strain evidence="12">IMCC14734</strain>
    </source>
</reference>
<evidence type="ECO:0000256" key="7">
    <source>
        <dbReference type="RuleBase" id="RU003800"/>
    </source>
</evidence>
<evidence type="ECO:0000256" key="2">
    <source>
        <dbReference type="ARBA" id="ARBA00022679"/>
    </source>
</evidence>
<evidence type="ECO:0000256" key="1">
    <source>
        <dbReference type="ARBA" id="ARBA00022553"/>
    </source>
</evidence>
<keyword evidence="2 6" id="KW-0808">Transferase</keyword>
<dbReference type="GO" id="GO:0008976">
    <property type="term" value="F:polyphosphate kinase activity"/>
    <property type="evidence" value="ECO:0007669"/>
    <property type="project" value="UniProtKB-EC"/>
</dbReference>
<feature type="domain" description="Polyphosphate kinase C-terminal" evidence="10">
    <location>
        <begin position="548"/>
        <end position="716"/>
    </location>
</feature>
<dbReference type="NCBIfam" id="NF003921">
    <property type="entry name" value="PRK05443.2-2"/>
    <property type="match status" value="1"/>
</dbReference>